<sequence length="55" mass="6104">MADEQTPRLHAEIVQGISKAGNRYECIEVLLDGMSIGRIFPSKLEMAMIKQTLGI</sequence>
<proteinExistence type="predicted"/>
<organism evidence="1 2">
    <name type="scientific">Bifidobacterium adolescentis</name>
    <dbReference type="NCBI Taxonomy" id="1680"/>
    <lineage>
        <taxon>Bacteria</taxon>
        <taxon>Bacillati</taxon>
        <taxon>Actinomycetota</taxon>
        <taxon>Actinomycetes</taxon>
        <taxon>Bifidobacteriales</taxon>
        <taxon>Bifidobacteriaceae</taxon>
        <taxon>Bifidobacterium</taxon>
    </lineage>
</organism>
<dbReference type="RefSeq" id="WP_012576732.1">
    <property type="nucleotide sequence ID" value="NZ_CAXVIJ010000003.1"/>
</dbReference>
<evidence type="ECO:0000313" key="2">
    <source>
        <dbReference type="Proteomes" id="UP000095647"/>
    </source>
</evidence>
<dbReference type="AlphaFoldDB" id="A0A174A8N2"/>
<evidence type="ECO:0000313" key="1">
    <source>
        <dbReference type="EMBL" id="CUN84647.1"/>
    </source>
</evidence>
<accession>A0A174A8N2</accession>
<evidence type="ECO:0008006" key="3">
    <source>
        <dbReference type="Google" id="ProtNLM"/>
    </source>
</evidence>
<dbReference type="EMBL" id="CYYI01000005">
    <property type="protein sequence ID" value="CUN84647.1"/>
    <property type="molecule type" value="Genomic_DNA"/>
</dbReference>
<reference evidence="1 2" key="1">
    <citation type="submission" date="2015-09" db="EMBL/GenBank/DDBJ databases">
        <authorList>
            <consortium name="Pathogen Informatics"/>
        </authorList>
    </citation>
    <scope>NUCLEOTIDE SEQUENCE [LARGE SCALE GENOMIC DNA]</scope>
    <source>
        <strain evidence="1 2">2789STDY5608824</strain>
    </source>
</reference>
<gene>
    <name evidence="1" type="ORF">ERS852382_01488</name>
</gene>
<dbReference type="Proteomes" id="UP000095647">
    <property type="component" value="Unassembled WGS sequence"/>
</dbReference>
<name>A0A174A8N2_BIFAD</name>
<protein>
    <recommendedName>
        <fullName evidence="3">Transposase</fullName>
    </recommendedName>
</protein>